<evidence type="ECO:0000256" key="1">
    <source>
        <dbReference type="SAM" id="Phobius"/>
    </source>
</evidence>
<dbReference type="SUPFAM" id="SSF103473">
    <property type="entry name" value="MFS general substrate transporter"/>
    <property type="match status" value="1"/>
</dbReference>
<feature type="transmembrane region" description="Helical" evidence="1">
    <location>
        <begin position="122"/>
        <end position="142"/>
    </location>
</feature>
<dbReference type="EMBL" id="LNQE01001614">
    <property type="protein sequence ID" value="KUG14836.1"/>
    <property type="molecule type" value="Genomic_DNA"/>
</dbReference>
<dbReference type="InterPro" id="IPR036259">
    <property type="entry name" value="MFS_trans_sf"/>
</dbReference>
<name>A0A0W8F1R3_9ZZZZ</name>
<keyword evidence="1" id="KW-1133">Transmembrane helix</keyword>
<sequence>MAHLDEFLGALHQGVWEVVVPRSAVTEPLGPEWQRSAINVPSPGTIASFRKGQYHVHETEQDYRVHMDRYDPEKNPFMHLVDDAPLVLMLYDTMDTLVISARDRKSVDYRERIADQNLTWKMRMLTGGGLLLVAVLLILFAIDYTVAFFSMLLPTLVCGFGILLLAAGYRLHARREHARKDLVLGTLIVLIGLLMFPLWPLFVVLLLVVFTLWFSASAWVSLRRAIREKSAVPQGIWLTMGMGAGSLALAILAFLYPWELLKVLISLLAIITFLGAVLALLDGYGMRNAARLMEEARAP</sequence>
<protein>
    <submittedName>
        <fullName evidence="2">Uncharacterized protein</fullName>
    </submittedName>
</protein>
<proteinExistence type="predicted"/>
<comment type="caution">
    <text evidence="2">The sequence shown here is derived from an EMBL/GenBank/DDBJ whole genome shotgun (WGS) entry which is preliminary data.</text>
</comment>
<feature type="transmembrane region" description="Helical" evidence="1">
    <location>
        <begin position="181"/>
        <end position="199"/>
    </location>
</feature>
<feature type="transmembrane region" description="Helical" evidence="1">
    <location>
        <begin position="263"/>
        <end position="281"/>
    </location>
</feature>
<feature type="transmembrane region" description="Helical" evidence="1">
    <location>
        <begin position="148"/>
        <end position="169"/>
    </location>
</feature>
<feature type="transmembrane region" description="Helical" evidence="1">
    <location>
        <begin position="205"/>
        <end position="222"/>
    </location>
</feature>
<organism evidence="2">
    <name type="scientific">hydrocarbon metagenome</name>
    <dbReference type="NCBI Taxonomy" id="938273"/>
    <lineage>
        <taxon>unclassified sequences</taxon>
        <taxon>metagenomes</taxon>
        <taxon>ecological metagenomes</taxon>
    </lineage>
</organism>
<reference evidence="2" key="1">
    <citation type="journal article" date="2015" name="Proc. Natl. Acad. Sci. U.S.A.">
        <title>Networks of energetic and metabolic interactions define dynamics in microbial communities.</title>
        <authorList>
            <person name="Embree M."/>
            <person name="Liu J.K."/>
            <person name="Al-Bassam M.M."/>
            <person name="Zengler K."/>
        </authorList>
    </citation>
    <scope>NUCLEOTIDE SEQUENCE</scope>
</reference>
<feature type="transmembrane region" description="Helical" evidence="1">
    <location>
        <begin position="234"/>
        <end position="257"/>
    </location>
</feature>
<gene>
    <name evidence="2" type="ORF">ASZ90_015519</name>
</gene>
<accession>A0A0W8F1R3</accession>
<dbReference type="AlphaFoldDB" id="A0A0W8F1R3"/>
<keyword evidence="1" id="KW-0472">Membrane</keyword>
<evidence type="ECO:0000313" key="2">
    <source>
        <dbReference type="EMBL" id="KUG14836.1"/>
    </source>
</evidence>
<keyword evidence="1" id="KW-0812">Transmembrane</keyword>